<sequence>MLSVSGGFCPVKKQFIEEGVFFDMASYGAIGVIGVHGW</sequence>
<reference evidence="1 2" key="1">
    <citation type="submission" date="2018-08" db="EMBL/GenBank/DDBJ databases">
        <title>Genomic Encyclopedia of Type Strains, Phase III (KMG-III): the genomes of soil and plant-associated and newly described type strains.</title>
        <authorList>
            <person name="Whitman W."/>
        </authorList>
    </citation>
    <scope>NUCLEOTIDE SEQUENCE [LARGE SCALE GENOMIC DNA]</scope>
    <source>
        <strain evidence="1 2">CECT 7375</strain>
    </source>
</reference>
<evidence type="ECO:0000313" key="1">
    <source>
        <dbReference type="EMBL" id="REG85111.1"/>
    </source>
</evidence>
<dbReference type="Proteomes" id="UP000256542">
    <property type="component" value="Unassembled WGS sequence"/>
</dbReference>
<accession>A0A3E0DT21</accession>
<protein>
    <submittedName>
        <fullName evidence="1">Uncharacterized protein</fullName>
    </submittedName>
</protein>
<evidence type="ECO:0000313" key="2">
    <source>
        <dbReference type="Proteomes" id="UP000256542"/>
    </source>
</evidence>
<gene>
    <name evidence="1" type="ORF">DFP81_103311</name>
</gene>
<organism evidence="1 2">
    <name type="scientific">Marinomonas pollencensis</name>
    <dbReference type="NCBI Taxonomy" id="491954"/>
    <lineage>
        <taxon>Bacteria</taxon>
        <taxon>Pseudomonadati</taxon>
        <taxon>Pseudomonadota</taxon>
        <taxon>Gammaproteobacteria</taxon>
        <taxon>Oceanospirillales</taxon>
        <taxon>Oceanospirillaceae</taxon>
        <taxon>Marinomonas</taxon>
    </lineage>
</organism>
<dbReference type="AlphaFoldDB" id="A0A3E0DT21"/>
<name>A0A3E0DT21_9GAMM</name>
<comment type="caution">
    <text evidence="1">The sequence shown here is derived from an EMBL/GenBank/DDBJ whole genome shotgun (WGS) entry which is preliminary data.</text>
</comment>
<dbReference type="EMBL" id="QUNG01000003">
    <property type="protein sequence ID" value="REG85111.1"/>
    <property type="molecule type" value="Genomic_DNA"/>
</dbReference>
<keyword evidence="2" id="KW-1185">Reference proteome</keyword>
<proteinExistence type="predicted"/>